<reference evidence="1" key="2">
    <citation type="journal article" date="2015" name="Data Brief">
        <title>Shoot transcriptome of the giant reed, Arundo donax.</title>
        <authorList>
            <person name="Barrero R.A."/>
            <person name="Guerrero F.D."/>
            <person name="Moolhuijzen P."/>
            <person name="Goolsby J.A."/>
            <person name="Tidwell J."/>
            <person name="Bellgard S.E."/>
            <person name="Bellgard M.I."/>
        </authorList>
    </citation>
    <scope>NUCLEOTIDE SEQUENCE</scope>
    <source>
        <tissue evidence="1">Shoot tissue taken approximately 20 cm above the soil surface</tissue>
    </source>
</reference>
<proteinExistence type="predicted"/>
<protein>
    <submittedName>
        <fullName evidence="1">Uncharacterized protein</fullName>
    </submittedName>
</protein>
<dbReference type="AlphaFoldDB" id="A0A0A9D2I7"/>
<sequence length="73" mass="8514">MIFWLIQELASIRTEHRGLKRMLNIKRAIVFWSSSFGLFTSTNAQSLPHDIYKENSVQIVQFESQIPLIMTVC</sequence>
<evidence type="ECO:0000313" key="1">
    <source>
        <dbReference type="EMBL" id="JAD77952.1"/>
    </source>
</evidence>
<reference evidence="1" key="1">
    <citation type="submission" date="2014-09" db="EMBL/GenBank/DDBJ databases">
        <authorList>
            <person name="Magalhaes I.L.F."/>
            <person name="Oliveira U."/>
            <person name="Santos F.R."/>
            <person name="Vidigal T.H.D.A."/>
            <person name="Brescovit A.D."/>
            <person name="Santos A.J."/>
        </authorList>
    </citation>
    <scope>NUCLEOTIDE SEQUENCE</scope>
    <source>
        <tissue evidence="1">Shoot tissue taken approximately 20 cm above the soil surface</tissue>
    </source>
</reference>
<organism evidence="1">
    <name type="scientific">Arundo donax</name>
    <name type="common">Giant reed</name>
    <name type="synonym">Donax arundinaceus</name>
    <dbReference type="NCBI Taxonomy" id="35708"/>
    <lineage>
        <taxon>Eukaryota</taxon>
        <taxon>Viridiplantae</taxon>
        <taxon>Streptophyta</taxon>
        <taxon>Embryophyta</taxon>
        <taxon>Tracheophyta</taxon>
        <taxon>Spermatophyta</taxon>
        <taxon>Magnoliopsida</taxon>
        <taxon>Liliopsida</taxon>
        <taxon>Poales</taxon>
        <taxon>Poaceae</taxon>
        <taxon>PACMAD clade</taxon>
        <taxon>Arundinoideae</taxon>
        <taxon>Arundineae</taxon>
        <taxon>Arundo</taxon>
    </lineage>
</organism>
<name>A0A0A9D2I7_ARUDO</name>
<accession>A0A0A9D2I7</accession>
<dbReference type="EMBL" id="GBRH01219943">
    <property type="protein sequence ID" value="JAD77952.1"/>
    <property type="molecule type" value="Transcribed_RNA"/>
</dbReference>